<feature type="domain" description="LssY-like C-terminal" evidence="2">
    <location>
        <begin position="207"/>
        <end position="378"/>
    </location>
</feature>
<feature type="chain" id="PRO_5021373119" description="LssY-like C-terminal domain-containing protein" evidence="1">
    <location>
        <begin position="21"/>
        <end position="409"/>
    </location>
</feature>
<organism evidence="3 4">
    <name type="scientific">Mangrovimicrobium sediminis</name>
    <dbReference type="NCBI Taxonomy" id="2562682"/>
    <lineage>
        <taxon>Bacteria</taxon>
        <taxon>Pseudomonadati</taxon>
        <taxon>Pseudomonadota</taxon>
        <taxon>Gammaproteobacteria</taxon>
        <taxon>Cellvibrionales</taxon>
        <taxon>Halieaceae</taxon>
        <taxon>Mangrovimicrobium</taxon>
    </lineage>
</organism>
<evidence type="ECO:0000313" key="4">
    <source>
        <dbReference type="Proteomes" id="UP000298050"/>
    </source>
</evidence>
<dbReference type="Pfam" id="PF14067">
    <property type="entry name" value="LssY_C"/>
    <property type="match status" value="1"/>
</dbReference>
<sequence length="409" mass="45073">MKHRWWLAALLWWSVAAGGAADVPPPNDRLQTRSEGAVSVSVAVPSAAEAQAIFGADLYAQNIQPVWVSVTNDGEEPVFLTPMGIDAAYYAPREALQRVRSVGRSDVASLVESAAVRRVEVLPHSRRAGYVFTRVDEGTKSFNVDVLSDSAVAQMSFFVPVPGLRLDHHDFDREALYAAEEIRELALPELVAALEGMPCCVRDADGEDRGDPLNLVLVGEVEDLFYAFMRAGWDETETIYASSLLKTAGSALTGGRYRYSPVSALYVFDRAQDIALQRARSSIHERNHLRLWLTPLVYEGQPVWIGQISRDIGVRFTTRTITTHKIDPDVDETREFLLEDLAYSQALLRFGYVGGVGAADYNAPRGNLTGDPYFTDGRRLVMWLSGTPTALDAVEVVDLSPWHTGQVGD</sequence>
<name>A0A4Z0LV91_9GAMM</name>
<dbReference type="AlphaFoldDB" id="A0A4Z0LV91"/>
<evidence type="ECO:0000256" key="1">
    <source>
        <dbReference type="SAM" id="SignalP"/>
    </source>
</evidence>
<gene>
    <name evidence="3" type="ORF">E4634_19945</name>
</gene>
<keyword evidence="4" id="KW-1185">Reference proteome</keyword>
<dbReference type="EMBL" id="SRLE01000016">
    <property type="protein sequence ID" value="TGD71117.1"/>
    <property type="molecule type" value="Genomic_DNA"/>
</dbReference>
<protein>
    <recommendedName>
        <fullName evidence="2">LssY-like C-terminal domain-containing protein</fullName>
    </recommendedName>
</protein>
<accession>A0A4Z0LV91</accession>
<reference evidence="3 4" key="1">
    <citation type="submission" date="2019-04" db="EMBL/GenBank/DDBJ databases">
        <title>Taxonomy of novel Haliea sp. from mangrove soil of West Coast of India.</title>
        <authorList>
            <person name="Verma A."/>
            <person name="Kumar P."/>
            <person name="Krishnamurthi S."/>
        </authorList>
    </citation>
    <scope>NUCLEOTIDE SEQUENCE [LARGE SCALE GENOMIC DNA]</scope>
    <source>
        <strain evidence="3 4">SAOS-164</strain>
    </source>
</reference>
<dbReference type="RefSeq" id="WP_135446440.1">
    <property type="nucleotide sequence ID" value="NZ_SRLE01000016.1"/>
</dbReference>
<feature type="signal peptide" evidence="1">
    <location>
        <begin position="1"/>
        <end position="20"/>
    </location>
</feature>
<dbReference type="Proteomes" id="UP000298050">
    <property type="component" value="Unassembled WGS sequence"/>
</dbReference>
<evidence type="ECO:0000313" key="3">
    <source>
        <dbReference type="EMBL" id="TGD71117.1"/>
    </source>
</evidence>
<proteinExistence type="predicted"/>
<dbReference type="InterPro" id="IPR025902">
    <property type="entry name" value="LssY-like-C_dom"/>
</dbReference>
<dbReference type="OrthoDB" id="3725455at2"/>
<comment type="caution">
    <text evidence="3">The sequence shown here is derived from an EMBL/GenBank/DDBJ whole genome shotgun (WGS) entry which is preliminary data.</text>
</comment>
<evidence type="ECO:0000259" key="2">
    <source>
        <dbReference type="Pfam" id="PF14067"/>
    </source>
</evidence>
<keyword evidence="1" id="KW-0732">Signal</keyword>